<dbReference type="PANTHER" id="PTHR48022">
    <property type="entry name" value="PLASTIDIC GLUCOSE TRANSPORTER 4"/>
    <property type="match status" value="1"/>
</dbReference>
<evidence type="ECO:0000256" key="1">
    <source>
        <dbReference type="ARBA" id="ARBA00004141"/>
    </source>
</evidence>
<accession>A0A177A585</accession>
<dbReference type="GeneID" id="36289912"/>
<keyword evidence="3 5" id="KW-1133">Transmembrane helix</keyword>
<evidence type="ECO:0008006" key="7">
    <source>
        <dbReference type="Google" id="ProtNLM"/>
    </source>
</evidence>
<reference evidence="6" key="1">
    <citation type="submission" date="2016-03" db="EMBL/GenBank/DDBJ databases">
        <title>Updated assembly of Pseudogymnoascus destructans, the fungus causing white-nose syndrome of bats.</title>
        <authorList>
            <person name="Palmer J.M."/>
            <person name="Drees K.P."/>
            <person name="Foster J.T."/>
            <person name="Lindner D.L."/>
        </authorList>
    </citation>
    <scope>NUCLEOTIDE SEQUENCE [LARGE SCALE GENOMIC DNA]</scope>
    <source>
        <strain evidence="6">20631-21</strain>
    </source>
</reference>
<name>A0A177A585_9PEZI</name>
<dbReference type="GO" id="GO:0005351">
    <property type="term" value="F:carbohydrate:proton symporter activity"/>
    <property type="evidence" value="ECO:0007669"/>
    <property type="project" value="TreeGrafter"/>
</dbReference>
<dbReference type="InterPro" id="IPR036259">
    <property type="entry name" value="MFS_trans_sf"/>
</dbReference>
<dbReference type="Gene3D" id="1.20.1250.20">
    <property type="entry name" value="MFS general substrate transporter like domains"/>
    <property type="match status" value="1"/>
</dbReference>
<evidence type="ECO:0000313" key="6">
    <source>
        <dbReference type="EMBL" id="OAF56401.1"/>
    </source>
</evidence>
<feature type="transmembrane region" description="Helical" evidence="5">
    <location>
        <begin position="23"/>
        <end position="43"/>
    </location>
</feature>
<dbReference type="Pfam" id="PF00083">
    <property type="entry name" value="Sugar_tr"/>
    <property type="match status" value="1"/>
</dbReference>
<dbReference type="EMBL" id="KV441404">
    <property type="protein sequence ID" value="OAF56401.1"/>
    <property type="molecule type" value="Genomic_DNA"/>
</dbReference>
<evidence type="ECO:0000256" key="3">
    <source>
        <dbReference type="ARBA" id="ARBA00022989"/>
    </source>
</evidence>
<dbReference type="InterPro" id="IPR050360">
    <property type="entry name" value="MFS_Sugar_Transporters"/>
</dbReference>
<dbReference type="VEuPathDB" id="FungiDB:GMDG_04929"/>
<protein>
    <recommendedName>
        <fullName evidence="7">Major facilitator superfamily (MFS) profile domain-containing protein</fullName>
    </recommendedName>
</protein>
<dbReference type="eggNOG" id="KOG0254">
    <property type="taxonomic scope" value="Eukaryota"/>
</dbReference>
<proteinExistence type="predicted"/>
<dbReference type="GO" id="GO:0016020">
    <property type="term" value="C:membrane"/>
    <property type="evidence" value="ECO:0007669"/>
    <property type="project" value="UniProtKB-SubCell"/>
</dbReference>
<dbReference type="RefSeq" id="XP_024321697.1">
    <property type="nucleotide sequence ID" value="XM_024470445.1"/>
</dbReference>
<gene>
    <name evidence="6" type="ORF">VC83_06859</name>
</gene>
<keyword evidence="2 5" id="KW-0812">Transmembrane</keyword>
<evidence type="ECO:0000256" key="5">
    <source>
        <dbReference type="SAM" id="Phobius"/>
    </source>
</evidence>
<evidence type="ECO:0000256" key="4">
    <source>
        <dbReference type="ARBA" id="ARBA00023136"/>
    </source>
</evidence>
<keyword evidence="4 5" id="KW-0472">Membrane</keyword>
<dbReference type="PANTHER" id="PTHR48022:SF37">
    <property type="entry name" value="MAJOR FACILITATOR SUPERFAMILY (MFS) PROFILE DOMAIN-CONTAINING PROTEIN-RELATED"/>
    <property type="match status" value="1"/>
</dbReference>
<organism evidence="6">
    <name type="scientific">Pseudogymnoascus destructans</name>
    <dbReference type="NCBI Taxonomy" id="655981"/>
    <lineage>
        <taxon>Eukaryota</taxon>
        <taxon>Fungi</taxon>
        <taxon>Dikarya</taxon>
        <taxon>Ascomycota</taxon>
        <taxon>Pezizomycotina</taxon>
        <taxon>Leotiomycetes</taxon>
        <taxon>Thelebolales</taxon>
        <taxon>Thelebolaceae</taxon>
        <taxon>Pseudogymnoascus</taxon>
    </lineage>
</organism>
<evidence type="ECO:0000256" key="2">
    <source>
        <dbReference type="ARBA" id="ARBA00022692"/>
    </source>
</evidence>
<dbReference type="OrthoDB" id="6612291at2759"/>
<dbReference type="AlphaFoldDB" id="A0A177A585"/>
<sequence length="101" mass="11533">MMSFTFNTMIGQVTPIAMTAIKWRFYVFVICNFTNAPFFWAILPETKKIPLEEMNYLFTDAPVFVPGTDKSQYQADYNADLKSRARAFEAKGAAEAEEKKA</sequence>
<comment type="subcellular location">
    <subcellularLocation>
        <location evidence="1">Membrane</location>
        <topology evidence="1">Multi-pass membrane protein</topology>
    </subcellularLocation>
</comment>
<dbReference type="Proteomes" id="UP000077154">
    <property type="component" value="Unassembled WGS sequence"/>
</dbReference>
<dbReference type="InterPro" id="IPR005828">
    <property type="entry name" value="MFS_sugar_transport-like"/>
</dbReference>